<dbReference type="AlphaFoldDB" id="A0AAN8WS80"/>
<protein>
    <submittedName>
        <fullName evidence="1">Uncharacterized protein</fullName>
    </submittedName>
</protein>
<organism evidence="1 2">
    <name type="scientific">Halocaridina rubra</name>
    <name type="common">Hawaiian red shrimp</name>
    <dbReference type="NCBI Taxonomy" id="373956"/>
    <lineage>
        <taxon>Eukaryota</taxon>
        <taxon>Metazoa</taxon>
        <taxon>Ecdysozoa</taxon>
        <taxon>Arthropoda</taxon>
        <taxon>Crustacea</taxon>
        <taxon>Multicrustacea</taxon>
        <taxon>Malacostraca</taxon>
        <taxon>Eumalacostraca</taxon>
        <taxon>Eucarida</taxon>
        <taxon>Decapoda</taxon>
        <taxon>Pleocyemata</taxon>
        <taxon>Caridea</taxon>
        <taxon>Atyoidea</taxon>
        <taxon>Atyidae</taxon>
        <taxon>Halocaridina</taxon>
    </lineage>
</organism>
<proteinExistence type="predicted"/>
<reference evidence="1 2" key="1">
    <citation type="submission" date="2023-11" db="EMBL/GenBank/DDBJ databases">
        <title>Halocaridina rubra genome assembly.</title>
        <authorList>
            <person name="Smith C."/>
        </authorList>
    </citation>
    <scope>NUCLEOTIDE SEQUENCE [LARGE SCALE GENOMIC DNA]</scope>
    <source>
        <strain evidence="1">EP-1</strain>
        <tissue evidence="1">Whole</tissue>
    </source>
</reference>
<dbReference type="Proteomes" id="UP001381693">
    <property type="component" value="Unassembled WGS sequence"/>
</dbReference>
<accession>A0AAN8WS80</accession>
<sequence length="97" mass="11171">MFAFQKKYWLRDLEEELPEHFLQLLMARSKLDTETLTGDEERGKTIWVQCMTLSSILLAANMTSVDLLTIATGADNDETRIKDAVNIKLFDIKLYSI</sequence>
<evidence type="ECO:0000313" key="2">
    <source>
        <dbReference type="Proteomes" id="UP001381693"/>
    </source>
</evidence>
<name>A0AAN8WS80_HALRR</name>
<keyword evidence="2" id="KW-1185">Reference proteome</keyword>
<comment type="caution">
    <text evidence="1">The sequence shown here is derived from an EMBL/GenBank/DDBJ whole genome shotgun (WGS) entry which is preliminary data.</text>
</comment>
<evidence type="ECO:0000313" key="1">
    <source>
        <dbReference type="EMBL" id="KAK7069341.1"/>
    </source>
</evidence>
<gene>
    <name evidence="1" type="ORF">SK128_009514</name>
</gene>
<dbReference type="EMBL" id="JAXCGZ010016982">
    <property type="protein sequence ID" value="KAK7069341.1"/>
    <property type="molecule type" value="Genomic_DNA"/>
</dbReference>